<feature type="compositionally biased region" description="Polar residues" evidence="1">
    <location>
        <begin position="1"/>
        <end position="11"/>
    </location>
</feature>
<dbReference type="EMBL" id="JBHLVO010000021">
    <property type="protein sequence ID" value="MFC0273551.1"/>
    <property type="molecule type" value="Genomic_DNA"/>
</dbReference>
<dbReference type="Proteomes" id="UP001589854">
    <property type="component" value="Unassembled WGS sequence"/>
</dbReference>
<sequence>MKNSKGPTISKQVKEQSEPYSEVNTDPSRALIDEQYEIINGLRYDLKPSPTVTHQVLVTKIFSALHNTCHSNGLLLVAPIDVYLDEKNTFQPDVIFITNENLSIIQDDKVSGAPDLVVEILSPSTGKRDKTTKKENYAYFGVKEYWIVDPIHQTIDQFLLNNQTYDLHATLIPGDTMKSPLFSCINIDLDPLFQDLLSIETKQDCN</sequence>
<keyword evidence="3" id="KW-0378">Hydrolase</keyword>
<keyword evidence="4" id="KW-1185">Reference proteome</keyword>
<dbReference type="Pfam" id="PF05685">
    <property type="entry name" value="Uma2"/>
    <property type="match status" value="1"/>
</dbReference>
<feature type="region of interest" description="Disordered" evidence="1">
    <location>
        <begin position="1"/>
        <end position="26"/>
    </location>
</feature>
<dbReference type="InterPro" id="IPR011335">
    <property type="entry name" value="Restrct_endonuc-II-like"/>
</dbReference>
<protein>
    <submittedName>
        <fullName evidence="3">Uma2 family endonuclease</fullName>
    </submittedName>
</protein>
<dbReference type="SUPFAM" id="SSF52980">
    <property type="entry name" value="Restriction endonuclease-like"/>
    <property type="match status" value="1"/>
</dbReference>
<name>A0ABV6GIN0_9BACI</name>
<evidence type="ECO:0000313" key="3">
    <source>
        <dbReference type="EMBL" id="MFC0273551.1"/>
    </source>
</evidence>
<reference evidence="3 4" key="1">
    <citation type="submission" date="2024-09" db="EMBL/GenBank/DDBJ databases">
        <authorList>
            <person name="Sun Q."/>
            <person name="Mori K."/>
        </authorList>
    </citation>
    <scope>NUCLEOTIDE SEQUENCE [LARGE SCALE GENOMIC DNA]</scope>
    <source>
        <strain evidence="3 4">CCM 7228</strain>
    </source>
</reference>
<dbReference type="RefSeq" id="WP_378936954.1">
    <property type="nucleotide sequence ID" value="NZ_JBHLVO010000021.1"/>
</dbReference>
<dbReference type="PANTHER" id="PTHR34107">
    <property type="entry name" value="SLL0198 PROTEIN-RELATED"/>
    <property type="match status" value="1"/>
</dbReference>
<gene>
    <name evidence="3" type="ORF">ACFFIX_19355</name>
</gene>
<accession>A0ABV6GIN0</accession>
<feature type="domain" description="Putative restriction endonuclease" evidence="2">
    <location>
        <begin position="33"/>
        <end position="182"/>
    </location>
</feature>
<evidence type="ECO:0000313" key="4">
    <source>
        <dbReference type="Proteomes" id="UP001589854"/>
    </source>
</evidence>
<organism evidence="3 4">
    <name type="scientific">Metabacillus herbersteinensis</name>
    <dbReference type="NCBI Taxonomy" id="283816"/>
    <lineage>
        <taxon>Bacteria</taxon>
        <taxon>Bacillati</taxon>
        <taxon>Bacillota</taxon>
        <taxon>Bacilli</taxon>
        <taxon>Bacillales</taxon>
        <taxon>Bacillaceae</taxon>
        <taxon>Metabacillus</taxon>
    </lineage>
</organism>
<evidence type="ECO:0000259" key="2">
    <source>
        <dbReference type="Pfam" id="PF05685"/>
    </source>
</evidence>
<dbReference type="PANTHER" id="PTHR34107:SF4">
    <property type="entry name" value="SLL1222 PROTEIN"/>
    <property type="match status" value="1"/>
</dbReference>
<keyword evidence="3" id="KW-0255">Endonuclease</keyword>
<dbReference type="InterPro" id="IPR008538">
    <property type="entry name" value="Uma2"/>
</dbReference>
<dbReference type="GO" id="GO:0004519">
    <property type="term" value="F:endonuclease activity"/>
    <property type="evidence" value="ECO:0007669"/>
    <property type="project" value="UniProtKB-KW"/>
</dbReference>
<dbReference type="CDD" id="cd06260">
    <property type="entry name" value="DUF820-like"/>
    <property type="match status" value="1"/>
</dbReference>
<comment type="caution">
    <text evidence="3">The sequence shown here is derived from an EMBL/GenBank/DDBJ whole genome shotgun (WGS) entry which is preliminary data.</text>
</comment>
<keyword evidence="3" id="KW-0540">Nuclease</keyword>
<proteinExistence type="predicted"/>
<evidence type="ECO:0000256" key="1">
    <source>
        <dbReference type="SAM" id="MobiDB-lite"/>
    </source>
</evidence>
<dbReference type="InterPro" id="IPR012296">
    <property type="entry name" value="Nuclease_put_TT1808"/>
</dbReference>
<dbReference type="Gene3D" id="3.90.1570.10">
    <property type="entry name" value="tt1808, chain A"/>
    <property type="match status" value="1"/>
</dbReference>